<keyword evidence="1" id="KW-0472">Membrane</keyword>
<sequence>MKKLSLKPFQIVVLILATTGLLVVYLFQKHLDHFLGTYFTDHYWSFVLTKSIRFILNDLLMIAIIYALFAKRKYVVFAFYIQLAGVVCILLPYLIIKYHTSYNGPLVSYLHRLVVNPLLMLLLIPAIFYQENNTKLKS</sequence>
<accession>A0A937JXD2</accession>
<feature type="transmembrane region" description="Helical" evidence="1">
    <location>
        <begin position="51"/>
        <end position="69"/>
    </location>
</feature>
<evidence type="ECO:0000313" key="2">
    <source>
        <dbReference type="EMBL" id="MBL3655373.1"/>
    </source>
</evidence>
<dbReference type="InterPro" id="IPR026414">
    <property type="entry name" value="ExosoTase_F-assoc_memb"/>
</dbReference>
<keyword evidence="3" id="KW-1185">Reference proteome</keyword>
<keyword evidence="1" id="KW-1133">Transmembrane helix</keyword>
<gene>
    <name evidence="2" type="ORF">JL102_04475</name>
</gene>
<dbReference type="Proteomes" id="UP000659388">
    <property type="component" value="Unassembled WGS sequence"/>
</dbReference>
<keyword evidence="1" id="KW-0812">Transmembrane</keyword>
<evidence type="ECO:0000256" key="1">
    <source>
        <dbReference type="SAM" id="Phobius"/>
    </source>
</evidence>
<proteinExistence type="predicted"/>
<dbReference type="EMBL" id="JAESIY010000002">
    <property type="protein sequence ID" value="MBL3655373.1"/>
    <property type="molecule type" value="Genomic_DNA"/>
</dbReference>
<dbReference type="NCBIfam" id="TIGR04127">
    <property type="entry name" value="flavo_near_exo"/>
    <property type="match status" value="1"/>
</dbReference>
<dbReference type="AlphaFoldDB" id="A0A937JXD2"/>
<protein>
    <submittedName>
        <fullName evidence="2">Exosortase F system-associated protein</fullName>
    </submittedName>
</protein>
<reference evidence="2" key="1">
    <citation type="submission" date="2021-01" db="EMBL/GenBank/DDBJ databases">
        <title>Fulvivirga kasyanovii gen. nov., sp nov., a novel member of the phylum Bacteroidetes isolated from seawater in a mussel farm.</title>
        <authorList>
            <person name="Zhao L.-H."/>
            <person name="Wang Z.-J."/>
        </authorList>
    </citation>
    <scope>NUCLEOTIDE SEQUENCE</scope>
    <source>
        <strain evidence="2">2943</strain>
    </source>
</reference>
<evidence type="ECO:0000313" key="3">
    <source>
        <dbReference type="Proteomes" id="UP000659388"/>
    </source>
</evidence>
<comment type="caution">
    <text evidence="2">The sequence shown here is derived from an EMBL/GenBank/DDBJ whole genome shotgun (WGS) entry which is preliminary data.</text>
</comment>
<dbReference type="RefSeq" id="WP_202243050.1">
    <property type="nucleotide sequence ID" value="NZ_JAESIY010000002.1"/>
</dbReference>
<name>A0A937JXD2_9BACT</name>
<feature type="transmembrane region" description="Helical" evidence="1">
    <location>
        <begin position="12"/>
        <end position="31"/>
    </location>
</feature>
<feature type="transmembrane region" description="Helical" evidence="1">
    <location>
        <begin position="108"/>
        <end position="129"/>
    </location>
</feature>
<feature type="transmembrane region" description="Helical" evidence="1">
    <location>
        <begin position="76"/>
        <end position="96"/>
    </location>
</feature>
<organism evidence="2 3">
    <name type="scientific">Fulvivirga sediminis</name>
    <dbReference type="NCBI Taxonomy" id="2803949"/>
    <lineage>
        <taxon>Bacteria</taxon>
        <taxon>Pseudomonadati</taxon>
        <taxon>Bacteroidota</taxon>
        <taxon>Cytophagia</taxon>
        <taxon>Cytophagales</taxon>
        <taxon>Fulvivirgaceae</taxon>
        <taxon>Fulvivirga</taxon>
    </lineage>
</organism>